<protein>
    <submittedName>
        <fullName evidence="2">Uncharacterized protein LOC108042540</fullName>
    </submittedName>
</protein>
<evidence type="ECO:0000256" key="1">
    <source>
        <dbReference type="SAM" id="SignalP"/>
    </source>
</evidence>
<accession>A0A6P4EMU6</accession>
<proteinExistence type="predicted"/>
<dbReference type="RefSeq" id="XP_016976353.1">
    <property type="nucleotide sequence ID" value="XM_017120864.1"/>
</dbReference>
<gene>
    <name evidence="2" type="primary">LOC108042540</name>
</gene>
<sequence>MKSTIFICLLLGLALGHVSANCSGNCPDTEDVVWALGGSCSVFRNKCYFDKENCLRNSALTITTKEECQKLCADICPDVYQPTSGTYKGQLRRFGNECEKQAHSCRTGETFL</sequence>
<dbReference type="AlphaFoldDB" id="A0A6P4EMU6"/>
<feature type="signal peptide" evidence="1">
    <location>
        <begin position="1"/>
        <end position="20"/>
    </location>
</feature>
<feature type="chain" id="PRO_5027729779" evidence="1">
    <location>
        <begin position="21"/>
        <end position="112"/>
    </location>
</feature>
<evidence type="ECO:0000313" key="2">
    <source>
        <dbReference type="RefSeq" id="XP_016976353.1"/>
    </source>
</evidence>
<dbReference type="OrthoDB" id="8056624at2759"/>
<keyword evidence="1" id="KW-0732">Signal</keyword>
<reference evidence="2" key="1">
    <citation type="submission" date="2025-08" db="UniProtKB">
        <authorList>
            <consortium name="RefSeq"/>
        </authorList>
    </citation>
    <scope>IDENTIFICATION</scope>
</reference>
<dbReference type="Gene3D" id="3.30.60.30">
    <property type="match status" value="2"/>
</dbReference>
<name>A0A6P4EMU6_DRORH</name>
<organism evidence="2">
    <name type="scientific">Drosophila rhopaloa</name>
    <name type="common">Fruit fly</name>
    <dbReference type="NCBI Taxonomy" id="1041015"/>
    <lineage>
        <taxon>Eukaryota</taxon>
        <taxon>Metazoa</taxon>
        <taxon>Ecdysozoa</taxon>
        <taxon>Arthropoda</taxon>
        <taxon>Hexapoda</taxon>
        <taxon>Insecta</taxon>
        <taxon>Pterygota</taxon>
        <taxon>Neoptera</taxon>
        <taxon>Endopterygota</taxon>
        <taxon>Diptera</taxon>
        <taxon>Brachycera</taxon>
        <taxon>Muscomorpha</taxon>
        <taxon>Ephydroidea</taxon>
        <taxon>Drosophilidae</taxon>
        <taxon>Drosophila</taxon>
        <taxon>Sophophora</taxon>
    </lineage>
</organism>